<keyword evidence="2" id="KW-0472">Membrane</keyword>
<name>A0AAF0J4U9_9BASI</name>
<keyword evidence="2" id="KW-1133">Transmembrane helix</keyword>
<evidence type="ECO:0000256" key="2">
    <source>
        <dbReference type="SAM" id="Phobius"/>
    </source>
</evidence>
<accession>A0AAF0J4U9</accession>
<dbReference type="EMBL" id="CP119897">
    <property type="protein sequence ID" value="WFD28463.1"/>
    <property type="molecule type" value="Genomic_DNA"/>
</dbReference>
<feature type="transmembrane region" description="Helical" evidence="2">
    <location>
        <begin position="12"/>
        <end position="30"/>
    </location>
</feature>
<evidence type="ECO:0000313" key="4">
    <source>
        <dbReference type="Proteomes" id="UP001213623"/>
    </source>
</evidence>
<evidence type="ECO:0000256" key="1">
    <source>
        <dbReference type="SAM" id="MobiDB-lite"/>
    </source>
</evidence>
<reference evidence="3" key="1">
    <citation type="submission" date="2023-03" db="EMBL/GenBank/DDBJ databases">
        <title>Mating type loci evolution in Malassezia.</title>
        <authorList>
            <person name="Coelho M.A."/>
        </authorList>
    </citation>
    <scope>NUCLEOTIDE SEQUENCE</scope>
    <source>
        <strain evidence="3">CBS 9557</strain>
    </source>
</reference>
<dbReference type="AlphaFoldDB" id="A0AAF0J4U9"/>
<protein>
    <submittedName>
        <fullName evidence="3">Uncharacterized protein</fullName>
    </submittedName>
</protein>
<feature type="region of interest" description="Disordered" evidence="1">
    <location>
        <begin position="48"/>
        <end position="73"/>
    </location>
</feature>
<keyword evidence="4" id="KW-1185">Reference proteome</keyword>
<sequence>MGKSNPYEWASMLLGFVAILVIIPIFVFYFKGESIRSRSKFVQALMAEKGCPGPPEPPEEAAKQHDTEKQPQP</sequence>
<evidence type="ECO:0000313" key="3">
    <source>
        <dbReference type="EMBL" id="WFD28463.1"/>
    </source>
</evidence>
<feature type="compositionally biased region" description="Basic and acidic residues" evidence="1">
    <location>
        <begin position="60"/>
        <end position="73"/>
    </location>
</feature>
<dbReference type="Proteomes" id="UP001213623">
    <property type="component" value="Chromosome 6"/>
</dbReference>
<gene>
    <name evidence="3" type="ORF">MNAN1_003474</name>
</gene>
<proteinExistence type="predicted"/>
<keyword evidence="2" id="KW-0812">Transmembrane</keyword>
<organism evidence="3 4">
    <name type="scientific">Malassezia nana</name>
    <dbReference type="NCBI Taxonomy" id="180528"/>
    <lineage>
        <taxon>Eukaryota</taxon>
        <taxon>Fungi</taxon>
        <taxon>Dikarya</taxon>
        <taxon>Basidiomycota</taxon>
        <taxon>Ustilaginomycotina</taxon>
        <taxon>Malasseziomycetes</taxon>
        <taxon>Malasseziales</taxon>
        <taxon>Malasseziaceae</taxon>
        <taxon>Malassezia</taxon>
    </lineage>
</organism>